<evidence type="ECO:0000256" key="1">
    <source>
        <dbReference type="SAM" id="SignalP"/>
    </source>
</evidence>
<protein>
    <recommendedName>
        <fullName evidence="2">Fibronectin type-III domain-containing protein</fullName>
    </recommendedName>
</protein>
<dbReference type="InterPro" id="IPR013783">
    <property type="entry name" value="Ig-like_fold"/>
</dbReference>
<dbReference type="PANTHER" id="PTHR46957:SF3">
    <property type="entry name" value="CYTOKINE RECEPTOR"/>
    <property type="match status" value="1"/>
</dbReference>
<organism evidence="3 4">
    <name type="scientific">Meganyctiphanes norvegica</name>
    <name type="common">Northern krill</name>
    <name type="synonym">Thysanopoda norvegica</name>
    <dbReference type="NCBI Taxonomy" id="48144"/>
    <lineage>
        <taxon>Eukaryota</taxon>
        <taxon>Metazoa</taxon>
        <taxon>Ecdysozoa</taxon>
        <taxon>Arthropoda</taxon>
        <taxon>Crustacea</taxon>
        <taxon>Multicrustacea</taxon>
        <taxon>Malacostraca</taxon>
        <taxon>Eumalacostraca</taxon>
        <taxon>Eucarida</taxon>
        <taxon>Euphausiacea</taxon>
        <taxon>Euphausiidae</taxon>
        <taxon>Meganyctiphanes</taxon>
    </lineage>
</organism>
<keyword evidence="1" id="KW-0732">Signal</keyword>
<dbReference type="EMBL" id="CAXKWB010014330">
    <property type="protein sequence ID" value="CAL4110197.1"/>
    <property type="molecule type" value="Genomic_DNA"/>
</dbReference>
<dbReference type="PANTHER" id="PTHR46957">
    <property type="entry name" value="CYTOKINE RECEPTOR"/>
    <property type="match status" value="1"/>
</dbReference>
<evidence type="ECO:0000259" key="2">
    <source>
        <dbReference type="PROSITE" id="PS50853"/>
    </source>
</evidence>
<dbReference type="Gene3D" id="2.60.40.10">
    <property type="entry name" value="Immunoglobulins"/>
    <property type="match status" value="4"/>
</dbReference>
<dbReference type="InterPro" id="IPR036116">
    <property type="entry name" value="FN3_sf"/>
</dbReference>
<feature type="domain" description="Fibronectin type-III" evidence="2">
    <location>
        <begin position="209"/>
        <end position="299"/>
    </location>
</feature>
<reference evidence="3 4" key="1">
    <citation type="submission" date="2024-05" db="EMBL/GenBank/DDBJ databases">
        <authorList>
            <person name="Wallberg A."/>
        </authorList>
    </citation>
    <scope>NUCLEOTIDE SEQUENCE [LARGE SCALE GENOMIC DNA]</scope>
</reference>
<proteinExistence type="predicted"/>
<dbReference type="CDD" id="cd00063">
    <property type="entry name" value="FN3"/>
    <property type="match status" value="4"/>
</dbReference>
<feature type="domain" description="Fibronectin type-III" evidence="2">
    <location>
        <begin position="500"/>
        <end position="595"/>
    </location>
</feature>
<feature type="chain" id="PRO_5043315345" description="Fibronectin type-III domain-containing protein" evidence="1">
    <location>
        <begin position="20"/>
        <end position="595"/>
    </location>
</feature>
<feature type="domain" description="Fibronectin type-III" evidence="2">
    <location>
        <begin position="300"/>
        <end position="399"/>
    </location>
</feature>
<accession>A0AAV2R0E0</accession>
<feature type="signal peptide" evidence="1">
    <location>
        <begin position="1"/>
        <end position="19"/>
    </location>
</feature>
<evidence type="ECO:0000313" key="4">
    <source>
        <dbReference type="Proteomes" id="UP001497623"/>
    </source>
</evidence>
<dbReference type="InterPro" id="IPR050713">
    <property type="entry name" value="RTP_Phos/Ushers"/>
</dbReference>
<keyword evidence="4" id="KW-1185">Reference proteome</keyword>
<sequence>MRAFYVLLLALVAAGSTKADLGEIDTFEVIDSTETTITLQWTITASDQNPIKYTVVEDAFISTDVQCGDVCQHKFEYLQPCTEHQFEVTAFYMVNGAPESTNPSQLTGSTKGAAPDAPTSLVSVDHNHNVDLTWVPPADVACLDHWQVCYRLKGTTNDTCETTNLESITLHGLDKCAEMVSSIRGVTPGGVYGKTLPGNFKMGYGDPSEVRDLVVGLVTNNTVELKWNNPLTNPKCVQKYSIDYGQSSRTKTLADASYDNHATISDLQGCTNYDFEVAPVSESEFQAAPVIVSAETLESAPLEITDIKVETDNSGSIIVNWTPNAEDNCQFTWKVCYHDETNPGDECFLTEGENGENYEIQINIEACTKYDVGVSGVSPSGLIGNFLYGSVRTWDAKPSAVQSLTVEQTDVNLIEISFMEPADNAKCVAGYDVATTDLSNGKSMKPHHSKSMNAHHDDYLTDLEACSEYEITVTAYTRTDGVVSDAVSVTASTKEGPVSGPREFGTHDNEVTETSIALVWYEPSDNHRCTGSYTLSWTGASDGSVEITEVSYQVIHTVTGLVCGGEYDFTLEVSSKDGQAGTDGPITYHTATLPC</sequence>
<dbReference type="GO" id="GO:0016020">
    <property type="term" value="C:membrane"/>
    <property type="evidence" value="ECO:0007669"/>
    <property type="project" value="UniProtKB-SubCell"/>
</dbReference>
<dbReference type="InterPro" id="IPR003961">
    <property type="entry name" value="FN3_dom"/>
</dbReference>
<dbReference type="AlphaFoldDB" id="A0AAV2R0E0"/>
<dbReference type="Proteomes" id="UP001497623">
    <property type="component" value="Unassembled WGS sequence"/>
</dbReference>
<comment type="caution">
    <text evidence="3">The sequence shown here is derived from an EMBL/GenBank/DDBJ whole genome shotgun (WGS) entry which is preliminary data.</text>
</comment>
<dbReference type="SUPFAM" id="SSF49265">
    <property type="entry name" value="Fibronectin type III"/>
    <property type="match status" value="3"/>
</dbReference>
<name>A0AAV2R0E0_MEGNR</name>
<dbReference type="Pfam" id="PF00041">
    <property type="entry name" value="fn3"/>
    <property type="match status" value="1"/>
</dbReference>
<evidence type="ECO:0000313" key="3">
    <source>
        <dbReference type="EMBL" id="CAL4110197.1"/>
    </source>
</evidence>
<feature type="domain" description="Fibronectin type-III" evidence="2">
    <location>
        <begin position="400"/>
        <end position="496"/>
    </location>
</feature>
<dbReference type="SMART" id="SM00060">
    <property type="entry name" value="FN3"/>
    <property type="match status" value="6"/>
</dbReference>
<dbReference type="PROSITE" id="PS50853">
    <property type="entry name" value="FN3"/>
    <property type="match status" value="4"/>
</dbReference>
<gene>
    <name evidence="3" type="ORF">MNOR_LOCUS19355</name>
</gene>